<dbReference type="Gene3D" id="3.30.420.40">
    <property type="match status" value="2"/>
</dbReference>
<comment type="caution">
    <text evidence="2">The sequence shown here is derived from an EMBL/GenBank/DDBJ whole genome shotgun (WGS) entry which is preliminary data.</text>
</comment>
<accession>A0ABR4YMV9</accession>
<dbReference type="Proteomes" id="UP000030889">
    <property type="component" value="Unassembled WGS sequence"/>
</dbReference>
<organism evidence="2 3">
    <name type="scientific">Alistipes inops</name>
    <dbReference type="NCBI Taxonomy" id="1501391"/>
    <lineage>
        <taxon>Bacteria</taxon>
        <taxon>Pseudomonadati</taxon>
        <taxon>Bacteroidota</taxon>
        <taxon>Bacteroidia</taxon>
        <taxon>Bacteroidales</taxon>
        <taxon>Rikenellaceae</taxon>
        <taxon>Alistipes</taxon>
    </lineage>
</organism>
<dbReference type="PANTHER" id="PTHR11735">
    <property type="entry name" value="TRNA N6-ADENOSINE THREONYLCARBAMOYLTRANSFERASE"/>
    <property type="match status" value="1"/>
</dbReference>
<evidence type="ECO:0000313" key="2">
    <source>
        <dbReference type="EMBL" id="KHE43006.1"/>
    </source>
</evidence>
<name>A0ABR4YMV9_9BACT</name>
<evidence type="ECO:0000313" key="3">
    <source>
        <dbReference type="Proteomes" id="UP000030889"/>
    </source>
</evidence>
<dbReference type="InterPro" id="IPR022496">
    <property type="entry name" value="T6A_TsaB"/>
</dbReference>
<protein>
    <recommendedName>
        <fullName evidence="1">Gcp-like domain-containing protein</fullName>
    </recommendedName>
</protein>
<dbReference type="PANTHER" id="PTHR11735:SF11">
    <property type="entry name" value="TRNA THREONYLCARBAMOYLADENOSINE BIOSYNTHESIS PROTEIN TSAB"/>
    <property type="match status" value="1"/>
</dbReference>
<sequence length="236" mass="25297">MSLILCIETGTDVCSVALARGGRLVSLREEAGRDHARKVALFADELFREAGISPRGLDAVAVGRGPGSYTGLRIGTSFAKGLCYALDVPLLAVDSLAAMAVIACDDREAGLFRSAQWESALLCPMIDARRMEVYAEVFDTSLESRSEVAAEVVTSGSFGRFIRPEGEFFVFGSGAAKTVGVLPAEGVRFIDVRPSARGLCRLAQARLDAGQVEDTAYFEPAYLKDFVVTAGRKKLF</sequence>
<dbReference type="InterPro" id="IPR000905">
    <property type="entry name" value="Gcp-like_dom"/>
</dbReference>
<dbReference type="NCBIfam" id="TIGR03725">
    <property type="entry name" value="T6A_YeaZ"/>
    <property type="match status" value="1"/>
</dbReference>
<dbReference type="InterPro" id="IPR043129">
    <property type="entry name" value="ATPase_NBD"/>
</dbReference>
<proteinExistence type="predicted"/>
<dbReference type="Pfam" id="PF00814">
    <property type="entry name" value="TsaD"/>
    <property type="match status" value="1"/>
</dbReference>
<dbReference type="CDD" id="cd24032">
    <property type="entry name" value="ASKHA_NBD_TsaB"/>
    <property type="match status" value="1"/>
</dbReference>
<reference evidence="2 3" key="1">
    <citation type="submission" date="2014-09" db="EMBL/GenBank/DDBJ databases">
        <title>Alistipes sp. 627, sp. nov., a novel member of the family Rikenellaceae isolated from human faeces.</title>
        <authorList>
            <person name="Shkoporov A.N."/>
            <person name="Chaplin A.V."/>
            <person name="Motuzova O.V."/>
            <person name="Kafarskaia L.I."/>
            <person name="Khokhlova E.V."/>
            <person name="Efimov B.A."/>
        </authorList>
    </citation>
    <scope>NUCLEOTIDE SEQUENCE [LARGE SCALE GENOMIC DNA]</scope>
    <source>
        <strain evidence="2 3">627</strain>
    </source>
</reference>
<feature type="domain" description="Gcp-like" evidence="1">
    <location>
        <begin position="29"/>
        <end position="153"/>
    </location>
</feature>
<gene>
    <name evidence="2" type="ORF">LG35_00665</name>
</gene>
<dbReference type="EMBL" id="JRGF01000001">
    <property type="protein sequence ID" value="KHE43006.1"/>
    <property type="molecule type" value="Genomic_DNA"/>
</dbReference>
<evidence type="ECO:0000259" key="1">
    <source>
        <dbReference type="Pfam" id="PF00814"/>
    </source>
</evidence>
<dbReference type="SUPFAM" id="SSF53067">
    <property type="entry name" value="Actin-like ATPase domain"/>
    <property type="match status" value="2"/>
</dbReference>
<dbReference type="RefSeq" id="WP_035471244.1">
    <property type="nucleotide sequence ID" value="NZ_JRGF01000001.1"/>
</dbReference>
<keyword evidence="3" id="KW-1185">Reference proteome</keyword>